<name>A0A834TSR0_9FABA</name>
<comment type="caution">
    <text evidence="2">The sequence shown here is derived from an EMBL/GenBank/DDBJ whole genome shotgun (WGS) entry which is preliminary data.</text>
</comment>
<reference evidence="2" key="1">
    <citation type="submission" date="2020-09" db="EMBL/GenBank/DDBJ databases">
        <title>Genome-Enabled Discovery of Anthraquinone Biosynthesis in Senna tora.</title>
        <authorList>
            <person name="Kang S.-H."/>
            <person name="Pandey R.P."/>
            <person name="Lee C.-M."/>
            <person name="Sim J.-S."/>
            <person name="Jeong J.-T."/>
            <person name="Choi B.-S."/>
            <person name="Jung M."/>
            <person name="Ginzburg D."/>
            <person name="Zhao K."/>
            <person name="Won S.Y."/>
            <person name="Oh T.-J."/>
            <person name="Yu Y."/>
            <person name="Kim N.-H."/>
            <person name="Lee O.R."/>
            <person name="Lee T.-H."/>
            <person name="Bashyal P."/>
            <person name="Kim T.-S."/>
            <person name="Lee W.-H."/>
            <person name="Kawkins C."/>
            <person name="Kim C.-K."/>
            <person name="Kim J.S."/>
            <person name="Ahn B.O."/>
            <person name="Rhee S.Y."/>
            <person name="Sohng J.K."/>
        </authorList>
    </citation>
    <scope>NUCLEOTIDE SEQUENCE</scope>
    <source>
        <tissue evidence="2">Leaf</tissue>
    </source>
</reference>
<dbReference type="PANTHER" id="PTHR46033:SF8">
    <property type="entry name" value="PROTEIN MAINTENANCE OF MERISTEMS-LIKE"/>
    <property type="match status" value="1"/>
</dbReference>
<dbReference type="PANTHER" id="PTHR46033">
    <property type="entry name" value="PROTEIN MAIN-LIKE 2"/>
    <property type="match status" value="1"/>
</dbReference>
<organism evidence="2 3">
    <name type="scientific">Senna tora</name>
    <dbReference type="NCBI Taxonomy" id="362788"/>
    <lineage>
        <taxon>Eukaryota</taxon>
        <taxon>Viridiplantae</taxon>
        <taxon>Streptophyta</taxon>
        <taxon>Embryophyta</taxon>
        <taxon>Tracheophyta</taxon>
        <taxon>Spermatophyta</taxon>
        <taxon>Magnoliopsida</taxon>
        <taxon>eudicotyledons</taxon>
        <taxon>Gunneridae</taxon>
        <taxon>Pentapetalae</taxon>
        <taxon>rosids</taxon>
        <taxon>fabids</taxon>
        <taxon>Fabales</taxon>
        <taxon>Fabaceae</taxon>
        <taxon>Caesalpinioideae</taxon>
        <taxon>Cassia clade</taxon>
        <taxon>Senna</taxon>
    </lineage>
</organism>
<evidence type="ECO:0000313" key="3">
    <source>
        <dbReference type="Proteomes" id="UP000634136"/>
    </source>
</evidence>
<feature type="domain" description="Aminotransferase-like plant mobile" evidence="1">
    <location>
        <begin position="235"/>
        <end position="314"/>
    </location>
</feature>
<dbReference type="GO" id="GO:0010073">
    <property type="term" value="P:meristem maintenance"/>
    <property type="evidence" value="ECO:0007669"/>
    <property type="project" value="InterPro"/>
</dbReference>
<dbReference type="Proteomes" id="UP000634136">
    <property type="component" value="Unassembled WGS sequence"/>
</dbReference>
<dbReference type="EMBL" id="JAAIUW010000006">
    <property type="protein sequence ID" value="KAF7827402.1"/>
    <property type="molecule type" value="Genomic_DNA"/>
</dbReference>
<dbReference type="AlphaFoldDB" id="A0A834TSR0"/>
<gene>
    <name evidence="2" type="ORF">G2W53_018566</name>
</gene>
<keyword evidence="3" id="KW-1185">Reference proteome</keyword>
<dbReference type="Pfam" id="PF10536">
    <property type="entry name" value="PMD"/>
    <property type="match status" value="1"/>
</dbReference>
<evidence type="ECO:0000313" key="2">
    <source>
        <dbReference type="EMBL" id="KAF7827402.1"/>
    </source>
</evidence>
<accession>A0A834TSR0</accession>
<protein>
    <submittedName>
        <fullName evidence="2">Serine/threonine-protein phosphatase 7 long form-like protein</fullName>
    </submittedName>
</protein>
<proteinExistence type="predicted"/>
<dbReference type="InterPro" id="IPR019557">
    <property type="entry name" value="AminoTfrase-like_pln_mobile"/>
</dbReference>
<sequence length="332" mass="38905">MQLDMSSVSRSIALHNSLYKYASTVEPQLKMRTAIRSANGGRYIRYNAFDDLSGIKCPPMSFKMYAHAKCAILTIVGFGRKFANENVSSNHFILNRWLFNFRRYFHRMVVPRQTIIHPRPEDPSLLTLQKKHISEHVRQGYPELVLRCQRSSKDHPRLPPQLIFNVLKLPCVGVPIVGRTYLPWATVCEGLLGHTPLEVVNIEHFAQAYILKLIGGYLMPDKSSKEWTCIDIHYHQRYDTLKKYRLLLNSLKEDQIKWRPYDEDHVSQQIPHYCIDNRHIWRANVPLICFHIVDWQYSDRVLRQFGMDQPIPENPCGHRLPTHLKIDMEHIG</sequence>
<evidence type="ECO:0000259" key="1">
    <source>
        <dbReference type="Pfam" id="PF10536"/>
    </source>
</evidence>
<dbReference type="InterPro" id="IPR044824">
    <property type="entry name" value="MAIN-like"/>
</dbReference>
<dbReference type="OrthoDB" id="1435547at2759"/>